<dbReference type="AlphaFoldDB" id="A0A1X7PSI1"/>
<dbReference type="InterPro" id="IPR052711">
    <property type="entry name" value="Zinc_ADH-like"/>
</dbReference>
<sequence length="338" mass="35633">MRAARVDQMGLENLALVELPDPAPGPGEVLVAMKAASLNYRDLLAVKGGYGSMQKQEKLIPLSDGAGEIVAVGEKVRGWKVGDRVISCFFPDWQAGPLRMECVGTDLGGRFDGVAAEKRVFRQDALVKLPDNLSYLEGASLPCAAATAWNAVIEKGGVGPGHRVLTQGTGGVSLFALQFAVMAGAEVYATSSSPEKLDLLKTLGARHVFNYKEDQAWGASVQKATRGLGIDVAVEIGGAETLKQTMRAMTLGGTIAMVGVVTGAKAELNVPIVAMQETRIEGVTAGSRASLQRLVDAISRSGVKPVIDQRVFTLETLREGLEYLASGKHVGKVCVEIG</sequence>
<dbReference type="InterPro" id="IPR013149">
    <property type="entry name" value="ADH-like_C"/>
</dbReference>
<dbReference type="GO" id="GO:0016491">
    <property type="term" value="F:oxidoreductase activity"/>
    <property type="evidence" value="ECO:0007669"/>
    <property type="project" value="InterPro"/>
</dbReference>
<dbReference type="CDD" id="cd08276">
    <property type="entry name" value="MDR7"/>
    <property type="match status" value="1"/>
</dbReference>
<gene>
    <name evidence="2" type="ORF">SAMN02982922_5054</name>
</gene>
<keyword evidence="3" id="KW-1185">Reference proteome</keyword>
<dbReference type="SUPFAM" id="SSF51735">
    <property type="entry name" value="NAD(P)-binding Rossmann-fold domains"/>
    <property type="match status" value="1"/>
</dbReference>
<dbReference type="SUPFAM" id="SSF50129">
    <property type="entry name" value="GroES-like"/>
    <property type="match status" value="1"/>
</dbReference>
<proteinExistence type="predicted"/>
<accession>A0A1X7PSI1</accession>
<dbReference type="InterPro" id="IPR036291">
    <property type="entry name" value="NAD(P)-bd_dom_sf"/>
</dbReference>
<protein>
    <submittedName>
        <fullName evidence="2">Alcohol dehydrogenase</fullName>
    </submittedName>
</protein>
<dbReference type="PANTHER" id="PTHR45033:SF2">
    <property type="entry name" value="ZINC-TYPE ALCOHOL DEHYDROGENASE-LIKE PROTEIN C1773.06C"/>
    <property type="match status" value="1"/>
</dbReference>
<name>A0A1X7PSI1_9HYPH</name>
<feature type="domain" description="Enoyl reductase (ER)" evidence="1">
    <location>
        <begin position="10"/>
        <end position="335"/>
    </location>
</feature>
<dbReference type="EMBL" id="FXBL01000004">
    <property type="protein sequence ID" value="SMH54309.1"/>
    <property type="molecule type" value="Genomic_DNA"/>
</dbReference>
<organism evidence="2 3">
    <name type="scientific">Mesorhizobium australicum</name>
    <dbReference type="NCBI Taxonomy" id="536018"/>
    <lineage>
        <taxon>Bacteria</taxon>
        <taxon>Pseudomonadati</taxon>
        <taxon>Pseudomonadota</taxon>
        <taxon>Alphaproteobacteria</taxon>
        <taxon>Hyphomicrobiales</taxon>
        <taxon>Phyllobacteriaceae</taxon>
        <taxon>Mesorhizobium</taxon>
    </lineage>
</organism>
<dbReference type="OrthoDB" id="9790818at2"/>
<dbReference type="PANTHER" id="PTHR45033">
    <property type="match status" value="1"/>
</dbReference>
<dbReference type="Pfam" id="PF08240">
    <property type="entry name" value="ADH_N"/>
    <property type="match status" value="1"/>
</dbReference>
<reference evidence="2 3" key="1">
    <citation type="submission" date="2017-04" db="EMBL/GenBank/DDBJ databases">
        <authorList>
            <person name="Afonso C.L."/>
            <person name="Miller P.J."/>
            <person name="Scott M.A."/>
            <person name="Spackman E."/>
            <person name="Goraichik I."/>
            <person name="Dimitrov K.M."/>
            <person name="Suarez D.L."/>
            <person name="Swayne D.E."/>
        </authorList>
    </citation>
    <scope>NUCLEOTIDE SEQUENCE [LARGE SCALE GENOMIC DNA]</scope>
    <source>
        <strain evidence="2 3">B5P</strain>
    </source>
</reference>
<evidence type="ECO:0000259" key="1">
    <source>
        <dbReference type="SMART" id="SM00829"/>
    </source>
</evidence>
<dbReference type="InterPro" id="IPR013154">
    <property type="entry name" value="ADH-like_N"/>
</dbReference>
<dbReference type="Pfam" id="PF00107">
    <property type="entry name" value="ADH_zinc_N"/>
    <property type="match status" value="1"/>
</dbReference>
<dbReference type="RefSeq" id="WP_085466691.1">
    <property type="nucleotide sequence ID" value="NZ_FXBL01000004.1"/>
</dbReference>
<dbReference type="InterPro" id="IPR020843">
    <property type="entry name" value="ER"/>
</dbReference>
<evidence type="ECO:0000313" key="3">
    <source>
        <dbReference type="Proteomes" id="UP000193083"/>
    </source>
</evidence>
<dbReference type="SMART" id="SM00829">
    <property type="entry name" value="PKS_ER"/>
    <property type="match status" value="1"/>
</dbReference>
<dbReference type="Proteomes" id="UP000193083">
    <property type="component" value="Unassembled WGS sequence"/>
</dbReference>
<dbReference type="InterPro" id="IPR011032">
    <property type="entry name" value="GroES-like_sf"/>
</dbReference>
<dbReference type="Gene3D" id="3.40.50.720">
    <property type="entry name" value="NAD(P)-binding Rossmann-like Domain"/>
    <property type="match status" value="1"/>
</dbReference>
<evidence type="ECO:0000313" key="2">
    <source>
        <dbReference type="EMBL" id="SMH54309.1"/>
    </source>
</evidence>
<dbReference type="Gene3D" id="3.90.180.10">
    <property type="entry name" value="Medium-chain alcohol dehydrogenases, catalytic domain"/>
    <property type="match status" value="1"/>
</dbReference>